<dbReference type="NCBIfam" id="TIGR00219">
    <property type="entry name" value="mreC"/>
    <property type="match status" value="1"/>
</dbReference>
<dbReference type="InterPro" id="IPR007221">
    <property type="entry name" value="MreC"/>
</dbReference>
<dbReference type="Proteomes" id="UP000654482">
    <property type="component" value="Unassembled WGS sequence"/>
</dbReference>
<comment type="caution">
    <text evidence="8">The sequence shown here is derived from an EMBL/GenBank/DDBJ whole genome shotgun (WGS) entry which is preliminary data.</text>
</comment>
<feature type="domain" description="Rod shape-determining protein MreC beta-barrel core" evidence="7">
    <location>
        <begin position="98"/>
        <end position="241"/>
    </location>
</feature>
<accession>A0A8J7DXP1</accession>
<comment type="similarity">
    <text evidence="1">Belongs to the MreC family.</text>
</comment>
<evidence type="ECO:0000256" key="1">
    <source>
        <dbReference type="ARBA" id="ARBA00009369"/>
    </source>
</evidence>
<dbReference type="NCBIfam" id="NF010527">
    <property type="entry name" value="PRK13922.6-2"/>
    <property type="match status" value="1"/>
</dbReference>
<organism evidence="8 9">
    <name type="scientific">Lusitaniella coriacea LEGE 07157</name>
    <dbReference type="NCBI Taxonomy" id="945747"/>
    <lineage>
        <taxon>Bacteria</taxon>
        <taxon>Bacillati</taxon>
        <taxon>Cyanobacteriota</taxon>
        <taxon>Cyanophyceae</taxon>
        <taxon>Spirulinales</taxon>
        <taxon>Lusitaniellaceae</taxon>
        <taxon>Lusitaniella</taxon>
    </lineage>
</organism>
<evidence type="ECO:0000259" key="7">
    <source>
        <dbReference type="Pfam" id="PF04085"/>
    </source>
</evidence>
<evidence type="ECO:0000313" key="9">
    <source>
        <dbReference type="Proteomes" id="UP000654482"/>
    </source>
</evidence>
<dbReference type="Gene3D" id="2.40.10.340">
    <property type="entry name" value="Rod shape-determining protein MreC, domain 1"/>
    <property type="match status" value="1"/>
</dbReference>
<dbReference type="InterPro" id="IPR042177">
    <property type="entry name" value="Cell/Rod_1"/>
</dbReference>
<evidence type="ECO:0000256" key="4">
    <source>
        <dbReference type="ARBA" id="ARBA00032089"/>
    </source>
</evidence>
<dbReference type="GO" id="GO:0008360">
    <property type="term" value="P:regulation of cell shape"/>
    <property type="evidence" value="ECO:0007669"/>
    <property type="project" value="UniProtKB-KW"/>
</dbReference>
<keyword evidence="6" id="KW-0472">Membrane</keyword>
<keyword evidence="6" id="KW-0812">Transmembrane</keyword>
<dbReference type="AlphaFoldDB" id="A0A8J7DXP1"/>
<name>A0A8J7DXP1_9CYAN</name>
<dbReference type="PANTHER" id="PTHR34138">
    <property type="entry name" value="CELL SHAPE-DETERMINING PROTEIN MREC"/>
    <property type="match status" value="1"/>
</dbReference>
<dbReference type="EMBL" id="JADEWZ010000018">
    <property type="protein sequence ID" value="MBE9116930.1"/>
    <property type="molecule type" value="Genomic_DNA"/>
</dbReference>
<feature type="coiled-coil region" evidence="5">
    <location>
        <begin position="55"/>
        <end position="89"/>
    </location>
</feature>
<keyword evidence="6" id="KW-1133">Transmembrane helix</keyword>
<keyword evidence="9" id="KW-1185">Reference proteome</keyword>
<proteinExistence type="inferred from homology"/>
<dbReference type="InterPro" id="IPR042175">
    <property type="entry name" value="Cell/Rod_MreC_2"/>
</dbReference>
<keyword evidence="3" id="KW-0133">Cell shape</keyword>
<keyword evidence="5" id="KW-0175">Coiled coil</keyword>
<evidence type="ECO:0000313" key="8">
    <source>
        <dbReference type="EMBL" id="MBE9116930.1"/>
    </source>
</evidence>
<evidence type="ECO:0000256" key="2">
    <source>
        <dbReference type="ARBA" id="ARBA00013855"/>
    </source>
</evidence>
<evidence type="ECO:0000256" key="3">
    <source>
        <dbReference type="ARBA" id="ARBA00022960"/>
    </source>
</evidence>
<protein>
    <recommendedName>
        <fullName evidence="2">Cell shape-determining protein MreC</fullName>
    </recommendedName>
    <alternativeName>
        <fullName evidence="4">Cell shape protein MreC</fullName>
    </alternativeName>
</protein>
<evidence type="ECO:0000256" key="6">
    <source>
        <dbReference type="SAM" id="Phobius"/>
    </source>
</evidence>
<sequence>MFIVRRWWERYGVQVFFSVVVLGTAIFLRQTQGVVLSEIYYWVFRPLQPNELPEKQLTDARVEELQAKLSELEQQNETLKGLLDYVEGQKLEGVVAPIVGRSVDHWWQQVTLGRGSQDGIKIDDVVTGPGGLVGRITQVTPNTSRVLLSSDPNSRVGAMIGRSRQMGSMRGDGSDRAVMEFFEKVPDVKKGDKVLTSTVSRLFPPGIPVGYVESVDLEKSPAPEVIVKLSAPMDYLEWVVVHPFKSK</sequence>
<dbReference type="RefSeq" id="WP_194030016.1">
    <property type="nucleotide sequence ID" value="NZ_JADEWZ010000018.1"/>
</dbReference>
<feature type="transmembrane region" description="Helical" evidence="6">
    <location>
        <begin position="12"/>
        <end position="28"/>
    </location>
</feature>
<dbReference type="PANTHER" id="PTHR34138:SF1">
    <property type="entry name" value="CELL SHAPE-DETERMINING PROTEIN MREC"/>
    <property type="match status" value="1"/>
</dbReference>
<dbReference type="GO" id="GO:0005886">
    <property type="term" value="C:plasma membrane"/>
    <property type="evidence" value="ECO:0007669"/>
    <property type="project" value="TreeGrafter"/>
</dbReference>
<evidence type="ECO:0000256" key="5">
    <source>
        <dbReference type="SAM" id="Coils"/>
    </source>
</evidence>
<dbReference type="Gene3D" id="2.40.10.350">
    <property type="entry name" value="Rod shape-determining protein MreC, domain 2"/>
    <property type="match status" value="1"/>
</dbReference>
<dbReference type="InterPro" id="IPR055342">
    <property type="entry name" value="MreC_beta-barrel_core"/>
</dbReference>
<reference evidence="8" key="1">
    <citation type="submission" date="2020-10" db="EMBL/GenBank/DDBJ databases">
        <authorList>
            <person name="Castelo-Branco R."/>
            <person name="Eusebio N."/>
            <person name="Adriana R."/>
            <person name="Vieira A."/>
            <person name="Brugerolle De Fraissinette N."/>
            <person name="Rezende De Castro R."/>
            <person name="Schneider M.P."/>
            <person name="Vasconcelos V."/>
            <person name="Leao P.N."/>
        </authorList>
    </citation>
    <scope>NUCLEOTIDE SEQUENCE</scope>
    <source>
        <strain evidence="8">LEGE 07157</strain>
    </source>
</reference>
<gene>
    <name evidence="8" type="primary">mreC</name>
    <name evidence="8" type="ORF">IQ249_13565</name>
</gene>
<dbReference type="Pfam" id="PF04085">
    <property type="entry name" value="MreC"/>
    <property type="match status" value="1"/>
</dbReference>